<reference evidence="3" key="1">
    <citation type="submission" date="2019-06" db="EMBL/GenBank/DDBJ databases">
        <title>Gordonia isolated from sludge of a wastewater treatment plant.</title>
        <authorList>
            <person name="Tamura T."/>
            <person name="Aoyama K."/>
            <person name="Kang Y."/>
            <person name="Saito S."/>
            <person name="Akiyama N."/>
            <person name="Yazawa K."/>
            <person name="Gonoi T."/>
            <person name="Mikami Y."/>
        </authorList>
    </citation>
    <scope>NUCLEOTIDE SEQUENCE [LARGE SCALE GENOMIC DNA]</scope>
    <source>
        <strain evidence="3">NBRC 107697</strain>
    </source>
</reference>
<evidence type="ECO:0000259" key="1">
    <source>
        <dbReference type="PROSITE" id="PS51819"/>
    </source>
</evidence>
<evidence type="ECO:0000313" key="3">
    <source>
        <dbReference type="Proteomes" id="UP000444980"/>
    </source>
</evidence>
<keyword evidence="3" id="KW-1185">Reference proteome</keyword>
<dbReference type="Gene3D" id="3.10.180.10">
    <property type="entry name" value="2,3-Dihydroxybiphenyl 1,2-Dioxygenase, domain 1"/>
    <property type="match status" value="1"/>
</dbReference>
<feature type="domain" description="VOC" evidence="1">
    <location>
        <begin position="4"/>
        <end position="124"/>
    </location>
</feature>
<dbReference type="Pfam" id="PF00903">
    <property type="entry name" value="Glyoxalase"/>
    <property type="match status" value="1"/>
</dbReference>
<name>A0A7M3SU42_9ACTN</name>
<dbReference type="EMBL" id="BJOU01000001">
    <property type="protein sequence ID" value="GED96166.1"/>
    <property type="molecule type" value="Genomic_DNA"/>
</dbReference>
<accession>A0A7M3SU42</accession>
<dbReference type="InterPro" id="IPR029068">
    <property type="entry name" value="Glyas_Bleomycin-R_OHBP_Dase"/>
</dbReference>
<proteinExistence type="predicted"/>
<evidence type="ECO:0000313" key="2">
    <source>
        <dbReference type="EMBL" id="GED96166.1"/>
    </source>
</evidence>
<dbReference type="RefSeq" id="WP_161925672.1">
    <property type="nucleotide sequence ID" value="NZ_BJOU01000001.1"/>
</dbReference>
<comment type="caution">
    <text evidence="2">The sequence shown here is derived from an EMBL/GenBank/DDBJ whole genome shotgun (WGS) entry which is preliminary data.</text>
</comment>
<dbReference type="InterPro" id="IPR004360">
    <property type="entry name" value="Glyas_Fos-R_dOase_dom"/>
</dbReference>
<dbReference type="Proteomes" id="UP000444980">
    <property type="component" value="Unassembled WGS sequence"/>
</dbReference>
<sequence>MTVTFNHIIIVSADRDTAADFYRDLFELDEGPAWGPFRNLLLDGGTGALLQFASPPVDEIQPQHLALLVDDDLFDRAMDRLRERGLEFWADPQMTKPGETNSGHGGRGVYLRDPSGHFLEFLTAPYL</sequence>
<organism evidence="2 3">
    <name type="scientific">Gordonia crocea</name>
    <dbReference type="NCBI Taxonomy" id="589162"/>
    <lineage>
        <taxon>Bacteria</taxon>
        <taxon>Bacillati</taxon>
        <taxon>Actinomycetota</taxon>
        <taxon>Actinomycetes</taxon>
        <taxon>Mycobacteriales</taxon>
        <taxon>Gordoniaceae</taxon>
        <taxon>Gordonia</taxon>
    </lineage>
</organism>
<protein>
    <submittedName>
        <fullName evidence="2">Glyoxalase/bleomycin resistance protein</fullName>
    </submittedName>
</protein>
<gene>
    <name evidence="2" type="ORF">nbrc107697_02050</name>
</gene>
<dbReference type="SUPFAM" id="SSF54593">
    <property type="entry name" value="Glyoxalase/Bleomycin resistance protein/Dihydroxybiphenyl dioxygenase"/>
    <property type="match status" value="1"/>
</dbReference>
<dbReference type="PROSITE" id="PS51819">
    <property type="entry name" value="VOC"/>
    <property type="match status" value="1"/>
</dbReference>
<dbReference type="AlphaFoldDB" id="A0A7M3SU42"/>
<dbReference type="CDD" id="cd08351">
    <property type="entry name" value="ChaP_like"/>
    <property type="match status" value="1"/>
</dbReference>
<dbReference type="InterPro" id="IPR037523">
    <property type="entry name" value="VOC_core"/>
</dbReference>
<dbReference type="OrthoDB" id="9810341at2"/>